<comment type="caution">
    <text evidence="2">The sequence shown here is derived from an EMBL/GenBank/DDBJ whole genome shotgun (WGS) entry which is preliminary data.</text>
</comment>
<evidence type="ECO:0000256" key="1">
    <source>
        <dbReference type="SAM" id="MobiDB-lite"/>
    </source>
</evidence>
<name>A0ABP7HIJ3_9ACTN</name>
<feature type="region of interest" description="Disordered" evidence="1">
    <location>
        <begin position="16"/>
        <end position="39"/>
    </location>
</feature>
<accession>A0ABP7HIJ3</accession>
<organism evidence="2 3">
    <name type="scientific">Sphaerisporangium flaviroseum</name>
    <dbReference type="NCBI Taxonomy" id="509199"/>
    <lineage>
        <taxon>Bacteria</taxon>
        <taxon>Bacillati</taxon>
        <taxon>Actinomycetota</taxon>
        <taxon>Actinomycetes</taxon>
        <taxon>Streptosporangiales</taxon>
        <taxon>Streptosporangiaceae</taxon>
        <taxon>Sphaerisporangium</taxon>
    </lineage>
</organism>
<dbReference type="EMBL" id="BAAAZR010000001">
    <property type="protein sequence ID" value="GAA3793552.1"/>
    <property type="molecule type" value="Genomic_DNA"/>
</dbReference>
<reference evidence="3" key="1">
    <citation type="journal article" date="2019" name="Int. J. Syst. Evol. Microbiol.">
        <title>The Global Catalogue of Microorganisms (GCM) 10K type strain sequencing project: providing services to taxonomists for standard genome sequencing and annotation.</title>
        <authorList>
            <consortium name="The Broad Institute Genomics Platform"/>
            <consortium name="The Broad Institute Genome Sequencing Center for Infectious Disease"/>
            <person name="Wu L."/>
            <person name="Ma J."/>
        </authorList>
    </citation>
    <scope>NUCLEOTIDE SEQUENCE [LARGE SCALE GENOMIC DNA]</scope>
    <source>
        <strain evidence="3">JCM 16908</strain>
    </source>
</reference>
<dbReference type="Proteomes" id="UP001500888">
    <property type="component" value="Unassembled WGS sequence"/>
</dbReference>
<evidence type="ECO:0000313" key="3">
    <source>
        <dbReference type="Proteomes" id="UP001500888"/>
    </source>
</evidence>
<gene>
    <name evidence="2" type="ORF">GCM10022226_11100</name>
</gene>
<keyword evidence="3" id="KW-1185">Reference proteome</keyword>
<dbReference type="RefSeq" id="WP_344934941.1">
    <property type="nucleotide sequence ID" value="NZ_BAAAZR010000001.1"/>
</dbReference>
<sequence>MDALITMAQLPTLRRELQASQAEPGPQAPDGDRPVLPQRTEVKIRTLVSLVKALRGATDRSAHAAH</sequence>
<proteinExistence type="predicted"/>
<evidence type="ECO:0000313" key="2">
    <source>
        <dbReference type="EMBL" id="GAA3793552.1"/>
    </source>
</evidence>
<protein>
    <submittedName>
        <fullName evidence="2">Uncharacterized protein</fullName>
    </submittedName>
</protein>